<evidence type="ECO:0000259" key="1">
    <source>
        <dbReference type="Pfam" id="PF14417"/>
    </source>
</evidence>
<keyword evidence="3" id="KW-1185">Reference proteome</keyword>
<dbReference type="InterPro" id="IPR025847">
    <property type="entry name" value="MEDS_domain"/>
</dbReference>
<dbReference type="RefSeq" id="WP_176791280.1">
    <property type="nucleotide sequence ID" value="NZ_FNQR01000001.1"/>
</dbReference>
<dbReference type="Pfam" id="PF14417">
    <property type="entry name" value="MEDS"/>
    <property type="match status" value="1"/>
</dbReference>
<evidence type="ECO:0000313" key="2">
    <source>
        <dbReference type="EMBL" id="SDZ81850.1"/>
    </source>
</evidence>
<proteinExistence type="predicted"/>
<reference evidence="2 3" key="1">
    <citation type="submission" date="2016-10" db="EMBL/GenBank/DDBJ databases">
        <authorList>
            <person name="de Groot N.N."/>
        </authorList>
    </citation>
    <scope>NUCLEOTIDE SEQUENCE [LARGE SCALE GENOMIC DNA]</scope>
    <source>
        <strain evidence="2 3">CCM7597</strain>
    </source>
</reference>
<feature type="domain" description="MEDS" evidence="1">
    <location>
        <begin position="18"/>
        <end position="170"/>
    </location>
</feature>
<accession>A0A1H3W4D1</accession>
<organism evidence="2 3">
    <name type="scientific">Thalassobacillus cyri</name>
    <dbReference type="NCBI Taxonomy" id="571932"/>
    <lineage>
        <taxon>Bacteria</taxon>
        <taxon>Bacillati</taxon>
        <taxon>Bacillota</taxon>
        <taxon>Bacilli</taxon>
        <taxon>Bacillales</taxon>
        <taxon>Bacillaceae</taxon>
        <taxon>Thalassobacillus</taxon>
    </lineage>
</organism>
<protein>
    <submittedName>
        <fullName evidence="2">MEDS: MEthanogen/methylotroph, DcmR Sensory domain</fullName>
    </submittedName>
</protein>
<gene>
    <name evidence="2" type="ORF">SAMN05421743_101312</name>
</gene>
<sequence>MSKVIPLTKQVMVASGAHILYFYENDSLYFRNLSAFVSEGIERGDHLLIIDDASTMERLKTFVTHSYSPEKRSLIHFFDHREFYQCHSDFHTETIVDHFKTIIYSIPGTNNNIRTWARVVWMQRENIEKEIEKFEGLADSNVKKLGILSVCAYSAKETSASLQKTMMRSHEYLMTDEEFVSSSLFR</sequence>
<dbReference type="AlphaFoldDB" id="A0A1H3W4D1"/>
<evidence type="ECO:0000313" key="3">
    <source>
        <dbReference type="Proteomes" id="UP000198584"/>
    </source>
</evidence>
<dbReference type="EMBL" id="FNQR01000001">
    <property type="protein sequence ID" value="SDZ81850.1"/>
    <property type="molecule type" value="Genomic_DNA"/>
</dbReference>
<name>A0A1H3W4D1_9BACI</name>
<dbReference type="Proteomes" id="UP000198584">
    <property type="component" value="Unassembled WGS sequence"/>
</dbReference>